<dbReference type="InterPro" id="IPR037175">
    <property type="entry name" value="KFase_sf"/>
</dbReference>
<dbReference type="OrthoDB" id="5396at2759"/>
<dbReference type="Proteomes" id="UP000019484">
    <property type="component" value="Unassembled WGS sequence"/>
</dbReference>
<dbReference type="HOGENOM" id="CLU_030671_1_0_1"/>
<comment type="similarity">
    <text evidence="1">Belongs to the Cyclase 1 superfamily.</text>
</comment>
<evidence type="ECO:0000256" key="1">
    <source>
        <dbReference type="ARBA" id="ARBA00007865"/>
    </source>
</evidence>
<reference evidence="2 3" key="1">
    <citation type="submission" date="2013-03" db="EMBL/GenBank/DDBJ databases">
        <title>The Genome Sequence of Capronia coronata CBS 617.96.</title>
        <authorList>
            <consortium name="The Broad Institute Genomics Platform"/>
            <person name="Cuomo C."/>
            <person name="de Hoog S."/>
            <person name="Gorbushina A."/>
            <person name="Walker B."/>
            <person name="Young S.K."/>
            <person name="Zeng Q."/>
            <person name="Gargeya S."/>
            <person name="Fitzgerald M."/>
            <person name="Haas B."/>
            <person name="Abouelleil A."/>
            <person name="Allen A.W."/>
            <person name="Alvarado L."/>
            <person name="Arachchi H.M."/>
            <person name="Berlin A.M."/>
            <person name="Chapman S.B."/>
            <person name="Gainer-Dewar J."/>
            <person name="Goldberg J."/>
            <person name="Griggs A."/>
            <person name="Gujja S."/>
            <person name="Hansen M."/>
            <person name="Howarth C."/>
            <person name="Imamovic A."/>
            <person name="Ireland A."/>
            <person name="Larimer J."/>
            <person name="McCowan C."/>
            <person name="Murphy C."/>
            <person name="Pearson M."/>
            <person name="Poon T.W."/>
            <person name="Priest M."/>
            <person name="Roberts A."/>
            <person name="Saif S."/>
            <person name="Shea T."/>
            <person name="Sisk P."/>
            <person name="Sykes S."/>
            <person name="Wortman J."/>
            <person name="Nusbaum C."/>
            <person name="Birren B."/>
        </authorList>
    </citation>
    <scope>NUCLEOTIDE SEQUENCE [LARGE SCALE GENOMIC DNA]</scope>
    <source>
        <strain evidence="2 3">CBS 617.96</strain>
    </source>
</reference>
<dbReference type="GO" id="GO:0004061">
    <property type="term" value="F:arylformamidase activity"/>
    <property type="evidence" value="ECO:0007669"/>
    <property type="project" value="InterPro"/>
</dbReference>
<dbReference type="GeneID" id="19161710"/>
<organism evidence="2 3">
    <name type="scientific">Capronia coronata CBS 617.96</name>
    <dbReference type="NCBI Taxonomy" id="1182541"/>
    <lineage>
        <taxon>Eukaryota</taxon>
        <taxon>Fungi</taxon>
        <taxon>Dikarya</taxon>
        <taxon>Ascomycota</taxon>
        <taxon>Pezizomycotina</taxon>
        <taxon>Eurotiomycetes</taxon>
        <taxon>Chaetothyriomycetidae</taxon>
        <taxon>Chaetothyriales</taxon>
        <taxon>Herpotrichiellaceae</taxon>
        <taxon>Capronia</taxon>
    </lineage>
</organism>
<evidence type="ECO:0000313" key="2">
    <source>
        <dbReference type="EMBL" id="EXJ83225.1"/>
    </source>
</evidence>
<dbReference type="PANTHER" id="PTHR34861">
    <property type="match status" value="1"/>
</dbReference>
<sequence length="322" mass="36216">MVSNTVTPKHVPFKDLPLHPDHPPHSAWGVWGADDQLGCLNRLTPECIKKAAAEVKTGRSIGLNWSMGEMHVPPFYRTKLKHEIFSIAENCNDDRLEFNTQTSSQWDGFRHWAFPDGRFYNGFTQAELKSGRSQRNGIQEWAKRGIVGRGVLIDYVEYAKTSAEPYDPWSATAIPVSTIQEIARKCNITFQPGDILLLRTGFVHRYESLSEAELNAKMEGQEMTYPGLKGSLESLEWLWDTQFSCVAADSPGFEVWSGLGEMEMRMHETILSGFGLPIGELFDLEELSRQCAKEQRWTFMFTSEVLNVPGGVASPPNALAIL</sequence>
<dbReference type="Pfam" id="PF04199">
    <property type="entry name" value="Cyclase"/>
    <property type="match status" value="1"/>
</dbReference>
<dbReference type="EMBL" id="AMWN01000006">
    <property type="protein sequence ID" value="EXJ83225.1"/>
    <property type="molecule type" value="Genomic_DNA"/>
</dbReference>
<dbReference type="SUPFAM" id="SSF102198">
    <property type="entry name" value="Putative cyclase"/>
    <property type="match status" value="1"/>
</dbReference>
<dbReference type="PANTHER" id="PTHR34861:SF11">
    <property type="entry name" value="CYCLASE"/>
    <property type="match status" value="1"/>
</dbReference>
<protein>
    <recommendedName>
        <fullName evidence="4">Cyclase</fullName>
    </recommendedName>
</protein>
<dbReference type="InterPro" id="IPR007325">
    <property type="entry name" value="KFase/CYL"/>
</dbReference>
<dbReference type="GO" id="GO:0019441">
    <property type="term" value="P:L-tryptophan catabolic process to kynurenine"/>
    <property type="evidence" value="ECO:0007669"/>
    <property type="project" value="InterPro"/>
</dbReference>
<dbReference type="Gene3D" id="3.50.30.50">
    <property type="entry name" value="Putative cyclase"/>
    <property type="match status" value="1"/>
</dbReference>
<dbReference type="RefSeq" id="XP_007725911.1">
    <property type="nucleotide sequence ID" value="XM_007727721.1"/>
</dbReference>
<dbReference type="AlphaFoldDB" id="W9Y0Q7"/>
<accession>W9Y0Q7</accession>
<gene>
    <name evidence="2" type="ORF">A1O1_06844</name>
</gene>
<evidence type="ECO:0000313" key="3">
    <source>
        <dbReference type="Proteomes" id="UP000019484"/>
    </source>
</evidence>
<evidence type="ECO:0008006" key="4">
    <source>
        <dbReference type="Google" id="ProtNLM"/>
    </source>
</evidence>
<dbReference type="eggNOG" id="ENOG502RKE6">
    <property type="taxonomic scope" value="Eukaryota"/>
</dbReference>
<keyword evidence="3" id="KW-1185">Reference proteome</keyword>
<proteinExistence type="inferred from homology"/>
<name>W9Y0Q7_9EURO</name>
<comment type="caution">
    <text evidence="2">The sequence shown here is derived from an EMBL/GenBank/DDBJ whole genome shotgun (WGS) entry which is preliminary data.</text>
</comment>